<gene>
    <name evidence="1" type="ORF">PtoMrB4_30500</name>
</gene>
<proteinExistence type="predicted"/>
<protein>
    <recommendedName>
        <fullName evidence="3">Photosynthesis system II assembly factor Ycf48/Hcf136-like domain-containing protein</fullName>
    </recommendedName>
</protein>
<evidence type="ECO:0008006" key="3">
    <source>
        <dbReference type="Google" id="ProtNLM"/>
    </source>
</evidence>
<sequence length="299" mass="33592">MTLGLNTRHTYVSGCVRYHDLAYTASQDDAVPADVEHSHFHEIDGNNLGYIGAVTWATASMTVSKFPQEQMIAMSAHGEVKLFGSGKQSDEQITTPDGSPETRGLLRKLRTIENRTYAVGMGRQVYRRENEDDWRCLDQKIRPAIGEVKGFESIDGFSSSDIYAVGWDGEIWHFDGQDWEQKSSPTHVVLTNVLCAGDGNVYIAARQGLLIRGRGDSWESIEHESMDKDIWDLAWYGETLYLSTYRGLFKLVGDKLVPVDFGTDKAWTTYHLSAADGVLWSFGKKDVMAFDGQTWTRID</sequence>
<organism evidence="1 2">
    <name type="scientific">Metapseudomonas otitidis</name>
    <dbReference type="NCBI Taxonomy" id="319939"/>
    <lineage>
        <taxon>Bacteria</taxon>
        <taxon>Pseudomonadati</taxon>
        <taxon>Pseudomonadota</taxon>
        <taxon>Gammaproteobacteria</taxon>
        <taxon>Pseudomonadales</taxon>
        <taxon>Pseudomonadaceae</taxon>
        <taxon>Metapseudomonas</taxon>
    </lineage>
</organism>
<name>A0A679GF73_9GAMM</name>
<evidence type="ECO:0000313" key="2">
    <source>
        <dbReference type="Proteomes" id="UP000501237"/>
    </source>
</evidence>
<accession>A0A679GF73</accession>
<dbReference type="Proteomes" id="UP000501237">
    <property type="component" value="Chromosome"/>
</dbReference>
<dbReference type="EMBL" id="AP022642">
    <property type="protein sequence ID" value="BCA29073.1"/>
    <property type="molecule type" value="Genomic_DNA"/>
</dbReference>
<evidence type="ECO:0000313" key="1">
    <source>
        <dbReference type="EMBL" id="BCA29073.1"/>
    </source>
</evidence>
<dbReference type="AlphaFoldDB" id="A0A679GF73"/>
<dbReference type="KEGG" id="poj:PtoMrB4_30500"/>
<reference evidence="1 2" key="1">
    <citation type="journal article" date="2020" name="Microbiol. Resour. Announc.">
        <title>Complete genome sequence of Pseudomonas otitidis strain MrB4, isolated from Lake Biwa in Japan.</title>
        <authorList>
            <person name="Miyazaki K."/>
            <person name="Hase E."/>
            <person name="Maruya T."/>
        </authorList>
    </citation>
    <scope>NUCLEOTIDE SEQUENCE [LARGE SCALE GENOMIC DNA]</scope>
    <source>
        <strain evidence="1 2">MrB4</strain>
    </source>
</reference>
<dbReference type="RefSeq" id="WP_172433801.1">
    <property type="nucleotide sequence ID" value="NZ_AP022642.1"/>
</dbReference>
<dbReference type="GeneID" id="69061218"/>